<feature type="signal peptide" evidence="2">
    <location>
        <begin position="1"/>
        <end position="21"/>
    </location>
</feature>
<dbReference type="EMBL" id="JAGRRH010000007">
    <property type="protein sequence ID" value="KAG7366775.1"/>
    <property type="molecule type" value="Genomic_DNA"/>
</dbReference>
<reference evidence="4" key="1">
    <citation type="journal article" date="2021" name="Sci. Rep.">
        <title>Diploid genomic architecture of Nitzschia inconspicua, an elite biomass production diatom.</title>
        <authorList>
            <person name="Oliver A."/>
            <person name="Podell S."/>
            <person name="Pinowska A."/>
            <person name="Traller J.C."/>
            <person name="Smith S.R."/>
            <person name="McClure R."/>
            <person name="Beliaev A."/>
            <person name="Bohutskyi P."/>
            <person name="Hill E.A."/>
            <person name="Rabines A."/>
            <person name="Zheng H."/>
            <person name="Allen L.Z."/>
            <person name="Kuo A."/>
            <person name="Grigoriev I.V."/>
            <person name="Allen A.E."/>
            <person name="Hazlebeck D."/>
            <person name="Allen E.E."/>
        </authorList>
    </citation>
    <scope>NUCLEOTIDE SEQUENCE</scope>
    <source>
        <strain evidence="4">Hildebrandi</strain>
    </source>
</reference>
<accession>A0A9K3Q188</accession>
<organism evidence="4 5">
    <name type="scientific">Nitzschia inconspicua</name>
    <dbReference type="NCBI Taxonomy" id="303405"/>
    <lineage>
        <taxon>Eukaryota</taxon>
        <taxon>Sar</taxon>
        <taxon>Stramenopiles</taxon>
        <taxon>Ochrophyta</taxon>
        <taxon>Bacillariophyta</taxon>
        <taxon>Bacillariophyceae</taxon>
        <taxon>Bacillariophycidae</taxon>
        <taxon>Bacillariales</taxon>
        <taxon>Bacillariaceae</taxon>
        <taxon>Nitzschia</taxon>
    </lineage>
</organism>
<dbReference type="GO" id="GO:0032259">
    <property type="term" value="P:methylation"/>
    <property type="evidence" value="ECO:0007669"/>
    <property type="project" value="UniProtKB-KW"/>
</dbReference>
<dbReference type="PROSITE" id="PS50280">
    <property type="entry name" value="SET"/>
    <property type="match status" value="2"/>
</dbReference>
<feature type="compositionally biased region" description="Basic and acidic residues" evidence="1">
    <location>
        <begin position="40"/>
        <end position="49"/>
    </location>
</feature>
<dbReference type="Proteomes" id="UP000693970">
    <property type="component" value="Unassembled WGS sequence"/>
</dbReference>
<sequence>MSKAMRIWPKLISFLLSAVLALTLSSSSNDNKNNEEILTKRRSSHPEPHTKHHPRHDSHQQQHQASLSSATNKIIECGIYLAPSSIPGSGLGMYAGNRTFHENDIVTDEDIVVPIFEREWHSNVKGKFLWDEYIWNGDVFDGMEQEMENGDMDEISVASPGVGAAANSYMSLVNVEDNDVVTDMAGIAKDSPGRGAFTIYNGRSFFALDLIRPGQELFVSYGNKYFKSRKRIYGYLPLPDDDYDEADDILNTALELTIDNEDLDDKRYELQSQSGEADSSAWEVRKQEMWEDLHSFIVDVADIYNRTSRVLNAVPTNASIVEAVLDDGGTAYQDLNRSIKELHWLEENGQCMDNIRTGVSSIPHAGRGAFASRFIPKDGLVSPAPLIHIKNMEMIRTYFDLKRNSKGFFVPDRNGRSSYQLILNYCFAHEESTLLLCPYGLLTSLINHSHKNPNTKIVWAKEMRHKEWLNQPIAEWGDEYHTGLQFDFVATRDISAGEEILINYGNAWQSEWDKHVDSFVIPEPKNYVPSFGLNEVLEELELRTVQDREYELDNVQLRCHLHYVKKLFHGGIAMKEDPACRIVRKLEDGTYLVRIVNWFQNDNDQTVCDTGKLMWGVPKAAFYFADMPLSRDHHQHWAFRHAMMIPDEIFPDIWRNIADAESFTEYEDEDD</sequence>
<dbReference type="InterPro" id="IPR001214">
    <property type="entry name" value="SET_dom"/>
</dbReference>
<comment type="caution">
    <text evidence="4">The sequence shown here is derived from an EMBL/GenBank/DDBJ whole genome shotgun (WGS) entry which is preliminary data.</text>
</comment>
<feature type="chain" id="PRO_5039928133" evidence="2">
    <location>
        <begin position="22"/>
        <end position="671"/>
    </location>
</feature>
<keyword evidence="4" id="KW-0489">Methyltransferase</keyword>
<feature type="domain" description="SET" evidence="3">
    <location>
        <begin position="77"/>
        <end position="222"/>
    </location>
</feature>
<dbReference type="SMART" id="SM00317">
    <property type="entry name" value="SET"/>
    <property type="match status" value="1"/>
</dbReference>
<dbReference type="AlphaFoldDB" id="A0A9K3Q188"/>
<evidence type="ECO:0000313" key="4">
    <source>
        <dbReference type="EMBL" id="KAG7366775.1"/>
    </source>
</evidence>
<proteinExistence type="predicted"/>
<name>A0A9K3Q188_9STRA</name>
<feature type="domain" description="SET" evidence="3">
    <location>
        <begin position="353"/>
        <end position="505"/>
    </location>
</feature>
<gene>
    <name evidence="4" type="ORF">IV203_029445</name>
</gene>
<keyword evidence="2" id="KW-0732">Signal</keyword>
<feature type="region of interest" description="Disordered" evidence="1">
    <location>
        <begin position="40"/>
        <end position="67"/>
    </location>
</feature>
<dbReference type="OrthoDB" id="39971at2759"/>
<reference evidence="4" key="2">
    <citation type="submission" date="2021-04" db="EMBL/GenBank/DDBJ databases">
        <authorList>
            <person name="Podell S."/>
        </authorList>
    </citation>
    <scope>NUCLEOTIDE SEQUENCE</scope>
    <source>
        <strain evidence="4">Hildebrandi</strain>
    </source>
</reference>
<dbReference type="Pfam" id="PF00856">
    <property type="entry name" value="SET"/>
    <property type="match status" value="1"/>
</dbReference>
<evidence type="ECO:0000256" key="1">
    <source>
        <dbReference type="SAM" id="MobiDB-lite"/>
    </source>
</evidence>
<evidence type="ECO:0000313" key="5">
    <source>
        <dbReference type="Proteomes" id="UP000693970"/>
    </source>
</evidence>
<dbReference type="GO" id="GO:0008168">
    <property type="term" value="F:methyltransferase activity"/>
    <property type="evidence" value="ECO:0007669"/>
    <property type="project" value="UniProtKB-KW"/>
</dbReference>
<evidence type="ECO:0000256" key="2">
    <source>
        <dbReference type="SAM" id="SignalP"/>
    </source>
</evidence>
<evidence type="ECO:0000259" key="3">
    <source>
        <dbReference type="PROSITE" id="PS50280"/>
    </source>
</evidence>
<keyword evidence="4" id="KW-0808">Transferase</keyword>
<protein>
    <submittedName>
        <fullName evidence="4">SET methyltransferase domain containing protein</fullName>
    </submittedName>
</protein>
<keyword evidence="5" id="KW-1185">Reference proteome</keyword>